<accession>A0A6F9D6P1</accession>
<feature type="region of interest" description="Disordered" evidence="1">
    <location>
        <begin position="125"/>
        <end position="192"/>
    </location>
</feature>
<dbReference type="SMART" id="SM00439">
    <property type="entry name" value="BAH"/>
    <property type="match status" value="1"/>
</dbReference>
<dbReference type="Pfam" id="PF21744">
    <property type="entry name" value="BAHCC1-like_Tudor"/>
    <property type="match status" value="1"/>
</dbReference>
<feature type="compositionally biased region" description="Basic residues" evidence="1">
    <location>
        <begin position="77"/>
        <end position="87"/>
    </location>
</feature>
<gene>
    <name evidence="3" type="primary">Bahcc1</name>
</gene>
<evidence type="ECO:0000259" key="2">
    <source>
        <dbReference type="PROSITE" id="PS51038"/>
    </source>
</evidence>
<dbReference type="EMBL" id="LR783262">
    <property type="protein sequence ID" value="CAB3225063.1"/>
    <property type="molecule type" value="mRNA"/>
</dbReference>
<dbReference type="GO" id="GO:0003682">
    <property type="term" value="F:chromatin binding"/>
    <property type="evidence" value="ECO:0007669"/>
    <property type="project" value="InterPro"/>
</dbReference>
<name>A0A6F9D6P1_9ASCI</name>
<proteinExistence type="evidence at transcript level"/>
<dbReference type="InterPro" id="IPR002999">
    <property type="entry name" value="Tudor"/>
</dbReference>
<feature type="compositionally biased region" description="Polar residues" evidence="1">
    <location>
        <begin position="129"/>
        <end position="138"/>
    </location>
</feature>
<dbReference type="AlphaFoldDB" id="A0A6F9D6P1"/>
<dbReference type="PANTHER" id="PTHR12505:SF24">
    <property type="entry name" value="PROTEIN WINGED EYE"/>
    <property type="match status" value="1"/>
</dbReference>
<dbReference type="Pfam" id="PF24912">
    <property type="entry name" value="SH3_TNRC18"/>
    <property type="match status" value="1"/>
</dbReference>
<protein>
    <submittedName>
        <fullName evidence="3">Protein winged eye</fullName>
    </submittedName>
</protein>
<feature type="region of interest" description="Disordered" evidence="1">
    <location>
        <begin position="74"/>
        <end position="94"/>
    </location>
</feature>
<dbReference type="PANTHER" id="PTHR12505">
    <property type="entry name" value="PHD FINGER TRANSCRIPTION FACTOR"/>
    <property type="match status" value="1"/>
</dbReference>
<dbReference type="Gene3D" id="2.30.30.140">
    <property type="match status" value="1"/>
</dbReference>
<dbReference type="Pfam" id="PF01426">
    <property type="entry name" value="BAH"/>
    <property type="match status" value="1"/>
</dbReference>
<dbReference type="InterPro" id="IPR056841">
    <property type="entry name" value="TNRC18_BAHCC1-like_SH3"/>
</dbReference>
<organism evidence="3">
    <name type="scientific">Phallusia mammillata</name>
    <dbReference type="NCBI Taxonomy" id="59560"/>
    <lineage>
        <taxon>Eukaryota</taxon>
        <taxon>Metazoa</taxon>
        <taxon>Chordata</taxon>
        <taxon>Tunicata</taxon>
        <taxon>Ascidiacea</taxon>
        <taxon>Phlebobranchia</taxon>
        <taxon>Ascidiidae</taxon>
        <taxon>Phallusia</taxon>
    </lineage>
</organism>
<dbReference type="Gene3D" id="2.30.30.490">
    <property type="match status" value="1"/>
</dbReference>
<dbReference type="InterPro" id="IPR048924">
    <property type="entry name" value="BAHCC1-like_Tudor"/>
</dbReference>
<dbReference type="SMART" id="SM00333">
    <property type="entry name" value="TUDOR"/>
    <property type="match status" value="1"/>
</dbReference>
<evidence type="ECO:0000313" key="3">
    <source>
        <dbReference type="EMBL" id="CAB3225063.1"/>
    </source>
</evidence>
<dbReference type="PROSITE" id="PS51038">
    <property type="entry name" value="BAH"/>
    <property type="match status" value="1"/>
</dbReference>
<dbReference type="InterPro" id="IPR043151">
    <property type="entry name" value="BAH_sf"/>
</dbReference>
<evidence type="ECO:0000256" key="1">
    <source>
        <dbReference type="SAM" id="MobiDB-lite"/>
    </source>
</evidence>
<feature type="domain" description="BAH" evidence="2">
    <location>
        <begin position="402"/>
        <end position="518"/>
    </location>
</feature>
<dbReference type="InterPro" id="IPR052429">
    <property type="entry name" value="BAH_domain_protein"/>
</dbReference>
<sequence>MSSEVHEELFYDAEQKCMSPSRKRTALSIDSTDSHEDSANISKIQLDQMEAMEIQMKRRLLDLKKRYQQKQHELNRLQRKNLHRKQCTKQSTSLVKKENIKIEAVEDNHSKPTSPNFEALCVEDDEGKTNNGLNSNDRIPSPSYEDDPHSFGSKKRKHTKPKKVNQPAAEMPACSPVEESDTQESNENPNNRLSASAKLSCVQLIVEDLVDGLEILMYQEGNVFSAGTLTQIHPPDLYGVLLKGDRHRNRPIVLCQEEVIDKCILEKMVSKNPTVNTRIAAYWSRKMHCLYPGHIVTENDNGQVQVDFDDGDSALIPISQIRLLPEKFAPIAKQNGSEKSSWKNTEGCTKLEKCNSHMKHHVKSLCGQENNHWQWFGTSCQSDENNGVTKKIFYKAITKEKVVISCGDCAVFLSSGRPNLPYIGLIESMWESWAKTMVVRVRWFYHPEEMQLRGKYPTKNALYKSTHIDENDVQTISHICFVLSYEEYKKRRKVDQNHRYFYCAGTYDPSSGIVTENFLESNEIHL</sequence>
<dbReference type="InterPro" id="IPR001025">
    <property type="entry name" value="BAH_dom"/>
</dbReference>
<feature type="compositionally biased region" description="Basic residues" evidence="1">
    <location>
        <begin position="152"/>
        <end position="163"/>
    </location>
</feature>
<reference evidence="3" key="1">
    <citation type="submission" date="2020-04" db="EMBL/GenBank/DDBJ databases">
        <authorList>
            <person name="Neveu A P."/>
        </authorList>
    </citation>
    <scope>NUCLEOTIDE SEQUENCE</scope>
    <source>
        <tissue evidence="3">Whole embryo</tissue>
    </source>
</reference>